<evidence type="ECO:0000259" key="1">
    <source>
        <dbReference type="Pfam" id="PF22479"/>
    </source>
</evidence>
<comment type="caution">
    <text evidence="2">The sequence shown here is derived from an EMBL/GenBank/DDBJ whole genome shotgun (WGS) entry which is preliminary data.</text>
</comment>
<evidence type="ECO:0000313" key="2">
    <source>
        <dbReference type="EMBL" id="RIY41945.1"/>
    </source>
</evidence>
<dbReference type="EMBL" id="NQYH01000001">
    <property type="protein sequence ID" value="RIY41945.1"/>
    <property type="molecule type" value="Genomic_DNA"/>
</dbReference>
<dbReference type="Pfam" id="PF22479">
    <property type="entry name" value="Pam3_gp18"/>
    <property type="match status" value="1"/>
</dbReference>
<dbReference type="AlphaFoldDB" id="A0A3A1YWM2"/>
<sequence>MIEITLKAGSANAHQRFTQRLGDNLLEFRVNYLAYQEVPLWVLDIYRDGAPVALGLGLNSGAVMTEGYNLPDDIGRLIFVGAEATLDNLGKDNHLVWLPA</sequence>
<feature type="domain" description="Cyanophage baseplate Pam3 plug gp18" evidence="1">
    <location>
        <begin position="1"/>
        <end position="99"/>
    </location>
</feature>
<dbReference type="Proteomes" id="UP000266206">
    <property type="component" value="Unassembled WGS sequence"/>
</dbReference>
<protein>
    <recommendedName>
        <fullName evidence="1">Cyanophage baseplate Pam3 plug gp18 domain-containing protein</fullName>
    </recommendedName>
</protein>
<reference evidence="2 3" key="1">
    <citation type="submission" date="2017-08" db="EMBL/GenBank/DDBJ databases">
        <title>Pusillimonas indicus sp. nov., a member of the family Alcaligenaceae isolated from surface seawater.</title>
        <authorList>
            <person name="Li J."/>
        </authorList>
    </citation>
    <scope>NUCLEOTIDE SEQUENCE [LARGE SCALE GENOMIC DNA]</scope>
    <source>
        <strain evidence="2 3">L52-1-41</strain>
    </source>
</reference>
<evidence type="ECO:0000313" key="3">
    <source>
        <dbReference type="Proteomes" id="UP000266206"/>
    </source>
</evidence>
<dbReference type="InterPro" id="IPR054252">
    <property type="entry name" value="Pam3_gp18"/>
</dbReference>
<gene>
    <name evidence="2" type="ORF">CJP73_00415</name>
</gene>
<proteinExistence type="predicted"/>
<name>A0A3A1YWM2_9BURK</name>
<dbReference type="RefSeq" id="WP_119515172.1">
    <property type="nucleotide sequence ID" value="NZ_NQYH01000001.1"/>
</dbReference>
<organism evidence="2 3">
    <name type="scientific">Neopusillimonas maritima</name>
    <dbReference type="NCBI Taxonomy" id="2026239"/>
    <lineage>
        <taxon>Bacteria</taxon>
        <taxon>Pseudomonadati</taxon>
        <taxon>Pseudomonadota</taxon>
        <taxon>Betaproteobacteria</taxon>
        <taxon>Burkholderiales</taxon>
        <taxon>Alcaligenaceae</taxon>
        <taxon>Neopusillimonas</taxon>
    </lineage>
</organism>
<accession>A0A3A1YWM2</accession>